<gene>
    <name evidence="3" type="ORF">C1H87_12285</name>
</gene>
<dbReference type="Proteomes" id="UP000235826">
    <property type="component" value="Chromosome"/>
</dbReference>
<dbReference type="EMBL" id="CP025791">
    <property type="protein sequence ID" value="AUP79443.1"/>
    <property type="molecule type" value="Genomic_DNA"/>
</dbReference>
<dbReference type="InterPro" id="IPR011043">
    <property type="entry name" value="Gal_Oxase/kelch_b-propeller"/>
</dbReference>
<accession>A0A2K9PQU3</accession>
<feature type="domain" description="Secretion system C-terminal sorting" evidence="2">
    <location>
        <begin position="414"/>
        <end position="481"/>
    </location>
</feature>
<proteinExistence type="predicted"/>
<name>A0A2K9PQU3_9FLAO</name>
<dbReference type="Pfam" id="PF14312">
    <property type="entry name" value="FG-GAP_2"/>
    <property type="match status" value="1"/>
</dbReference>
<evidence type="ECO:0000256" key="1">
    <source>
        <dbReference type="ARBA" id="ARBA00022729"/>
    </source>
</evidence>
<dbReference type="InterPro" id="IPR026444">
    <property type="entry name" value="Secre_tail"/>
</dbReference>
<dbReference type="PANTHER" id="PTHR36220">
    <property type="entry name" value="UNNAMED PRODUCT"/>
    <property type="match status" value="1"/>
</dbReference>
<dbReference type="Gene3D" id="2.130.10.130">
    <property type="entry name" value="Integrin alpha, N-terminal"/>
    <property type="match status" value="1"/>
</dbReference>
<dbReference type="SUPFAM" id="SSF50965">
    <property type="entry name" value="Galactose oxidase, central domain"/>
    <property type="match status" value="2"/>
</dbReference>
<sequence length="482" mass="50170">MKQNLFLILFIPFFCISQESIGEFKGALNDRLGHQVSLSSNGSIVAISAIRNSSGNVTVYEKTGTNWMQLDSSINIVVNDNQSVISTSLSSNGNILAIGAPHGDGNGTDSGDVRIYEYISNSWTEIGNLVGEKAGDEFGFSVSLSSDGSTIAIGSTNSEGGSDFAGHVSVYQNVSGSWNKLGSNINGAAEGDASGWSVSLSSNGSTVAVGSPYHDGSNRNSGHVRVFDFNGSNWQQKGTDIFSDGLLESVAGTSVSLSSNGSIVAVGAPYYNSNGANSGRVRIYEYTSSTWTPLGLPIDGESANSFLGAKVSLSSDGSTLTIGSPGNPVNGFNSGQVSIYKNTSGTWTKFGNSLNGKASGDLFGSSLSISSDGSTLVIGAPTNADNGPNSGEVRVYGLGTVLSSDTYLVSKFGISPNPANIQTTIKLQDGIELYTVTIYNSLGQFIQTTKEEIIDTSSLSSGLYFLELVTNKGKATKKLIIE</sequence>
<dbReference type="OrthoDB" id="1403372at2"/>
<dbReference type="KEGG" id="fek:C1H87_12285"/>
<organism evidence="3 4">
    <name type="scientific">Flavivirga eckloniae</name>
    <dbReference type="NCBI Taxonomy" id="1803846"/>
    <lineage>
        <taxon>Bacteria</taxon>
        <taxon>Pseudomonadati</taxon>
        <taxon>Bacteroidota</taxon>
        <taxon>Flavobacteriia</taxon>
        <taxon>Flavobacteriales</taxon>
        <taxon>Flavobacteriaceae</taxon>
        <taxon>Flavivirga</taxon>
    </lineage>
</organism>
<dbReference type="RefSeq" id="WP_102756098.1">
    <property type="nucleotide sequence ID" value="NZ_CP025791.1"/>
</dbReference>
<evidence type="ECO:0000259" key="2">
    <source>
        <dbReference type="Pfam" id="PF18962"/>
    </source>
</evidence>
<reference evidence="3 4" key="1">
    <citation type="submission" date="2018-01" db="EMBL/GenBank/DDBJ databases">
        <title>Complete genome sequence of Flavivirga eckloniae ECD14 isolated from seaweed Ecklonia cava.</title>
        <authorList>
            <person name="Lee J.H."/>
            <person name="Baik K.S."/>
            <person name="Seong C.N."/>
        </authorList>
    </citation>
    <scope>NUCLEOTIDE SEQUENCE [LARGE SCALE GENOMIC DNA]</scope>
    <source>
        <strain evidence="3 4">ECD14</strain>
    </source>
</reference>
<dbReference type="InterPro" id="IPR028994">
    <property type="entry name" value="Integrin_alpha_N"/>
</dbReference>
<dbReference type="NCBIfam" id="TIGR04183">
    <property type="entry name" value="Por_Secre_tail"/>
    <property type="match status" value="1"/>
</dbReference>
<evidence type="ECO:0000313" key="4">
    <source>
        <dbReference type="Proteomes" id="UP000235826"/>
    </source>
</evidence>
<dbReference type="Pfam" id="PF18962">
    <property type="entry name" value="Por_Secre_tail"/>
    <property type="match status" value="1"/>
</dbReference>
<dbReference type="InterPro" id="IPR013517">
    <property type="entry name" value="FG-GAP"/>
</dbReference>
<keyword evidence="4" id="KW-1185">Reference proteome</keyword>
<protein>
    <recommendedName>
        <fullName evidence="2">Secretion system C-terminal sorting domain-containing protein</fullName>
    </recommendedName>
</protein>
<keyword evidence="1" id="KW-0732">Signal</keyword>
<dbReference type="AlphaFoldDB" id="A0A2K9PQU3"/>
<evidence type="ECO:0000313" key="3">
    <source>
        <dbReference type="EMBL" id="AUP79443.1"/>
    </source>
</evidence>
<dbReference type="PANTHER" id="PTHR36220:SF1">
    <property type="entry name" value="GAMMA TUBULIN COMPLEX COMPONENT C-TERMINAL DOMAIN-CONTAINING PROTEIN"/>
    <property type="match status" value="1"/>
</dbReference>